<feature type="transmembrane region" description="Helical" evidence="6">
    <location>
        <begin position="362"/>
        <end position="383"/>
    </location>
</feature>
<dbReference type="RefSeq" id="WP_056681678.1">
    <property type="nucleotide sequence ID" value="NZ_LJIX01000003.1"/>
</dbReference>
<keyword evidence="8" id="KW-1185">Reference proteome</keyword>
<dbReference type="GO" id="GO:0005886">
    <property type="term" value="C:plasma membrane"/>
    <property type="evidence" value="ECO:0007669"/>
    <property type="project" value="UniProtKB-SubCell"/>
</dbReference>
<keyword evidence="4 6" id="KW-1133">Transmembrane helix</keyword>
<dbReference type="CDD" id="cd13124">
    <property type="entry name" value="MATE_SpoVB_like"/>
    <property type="match status" value="1"/>
</dbReference>
<dbReference type="EMBL" id="LJIX01000003">
    <property type="protein sequence ID" value="KQL27401.1"/>
    <property type="molecule type" value="Genomic_DNA"/>
</dbReference>
<keyword evidence="2" id="KW-1003">Cell membrane</keyword>
<feature type="transmembrane region" description="Helical" evidence="6">
    <location>
        <begin position="326"/>
        <end position="346"/>
    </location>
</feature>
<dbReference type="PANTHER" id="PTHR30250">
    <property type="entry name" value="PST FAMILY PREDICTED COLANIC ACID TRANSPORTER"/>
    <property type="match status" value="1"/>
</dbReference>
<feature type="transmembrane region" description="Helical" evidence="6">
    <location>
        <begin position="450"/>
        <end position="472"/>
    </location>
</feature>
<evidence type="ECO:0000313" key="7">
    <source>
        <dbReference type="EMBL" id="KQL27401.1"/>
    </source>
</evidence>
<comment type="subcellular location">
    <subcellularLocation>
        <location evidence="1">Cell membrane</location>
        <topology evidence="1">Multi-pass membrane protein</topology>
    </subcellularLocation>
</comment>
<dbReference type="InterPro" id="IPR002797">
    <property type="entry name" value="Polysacc_synth"/>
</dbReference>
<feature type="transmembrane region" description="Helical" evidence="6">
    <location>
        <begin position="233"/>
        <end position="254"/>
    </location>
</feature>
<sequence length="533" mass="58583">MGPEKNSRDLFKGALILTIAALITKILSAMYRVPFQNIVGDVGFYIYQQVYPFYGVALVLATNGFPVIISKLYAEQAVKQGKNGVHRLFAIAAVVLMLIGFSGFSILYWGAERLAASMGDPGLAQLLRMISFVFLIFPIVSVLRGYFQGTGNMVPTAISQVGEQFVRVLTILLTAWILTKKEYSLYIVGSGAVLGSVTGGITAILLLGAFYWTRRKRAFLSIEKVNWKESRRLANALLFQGFAVCISSMLLVFIQMADSLNLYSILLSSGLTSEGAKELKGIYDRGQPLIQLGTVVATSMSLSLVPMITSEKLKEQMEYMHDKIRLAIQIGLFIGVGATFGLWSIIEPTNRMLFENSNGSEVLAVLCLLILFTSIIITTTAILQGLGNFLFPAFAILCGFGVKYGLNMILVPLFDTMGAALASCLTLGMVMVILLYRLRKLLRTSILSMRSFLVVSAAALVMVIVLKIYIYVTGLFPTFDHDRLFAGLQSVSAVIVGAIIYVWIVLKGRTFKEEELALLPFGSKLLFFLPKKK</sequence>
<dbReference type="PATRIC" id="fig|1637975.4.peg.5389"/>
<name>A0A0Q3RCI6_9BACI</name>
<dbReference type="STRING" id="1637975.AN957_00175"/>
<dbReference type="PIRSF" id="PIRSF038958">
    <property type="entry name" value="PG_synth_SpoVB"/>
    <property type="match status" value="1"/>
</dbReference>
<evidence type="ECO:0000256" key="1">
    <source>
        <dbReference type="ARBA" id="ARBA00004651"/>
    </source>
</evidence>
<evidence type="ECO:0000256" key="5">
    <source>
        <dbReference type="ARBA" id="ARBA00023136"/>
    </source>
</evidence>
<feature type="transmembrane region" description="Helical" evidence="6">
    <location>
        <begin position="12"/>
        <end position="31"/>
    </location>
</feature>
<evidence type="ECO:0000256" key="6">
    <source>
        <dbReference type="SAM" id="Phobius"/>
    </source>
</evidence>
<feature type="transmembrane region" description="Helical" evidence="6">
    <location>
        <begin position="185"/>
        <end position="212"/>
    </location>
</feature>
<evidence type="ECO:0000256" key="2">
    <source>
        <dbReference type="ARBA" id="ARBA00022475"/>
    </source>
</evidence>
<accession>A0A0Q3RCI6</accession>
<feature type="transmembrane region" description="Helical" evidence="6">
    <location>
        <begin position="390"/>
        <end position="411"/>
    </location>
</feature>
<feature type="transmembrane region" description="Helical" evidence="6">
    <location>
        <begin position="288"/>
        <end position="305"/>
    </location>
</feature>
<feature type="transmembrane region" description="Helical" evidence="6">
    <location>
        <begin position="123"/>
        <end position="143"/>
    </location>
</feature>
<organism evidence="7 8">
    <name type="scientific">Cytobacillus solani</name>
    <dbReference type="NCBI Taxonomy" id="1637975"/>
    <lineage>
        <taxon>Bacteria</taxon>
        <taxon>Bacillati</taxon>
        <taxon>Bacillota</taxon>
        <taxon>Bacilli</taxon>
        <taxon>Bacillales</taxon>
        <taxon>Bacillaceae</taxon>
        <taxon>Cytobacillus</taxon>
    </lineage>
</organism>
<evidence type="ECO:0000256" key="3">
    <source>
        <dbReference type="ARBA" id="ARBA00022692"/>
    </source>
</evidence>
<reference evidence="7 8" key="1">
    <citation type="submission" date="2015-09" db="EMBL/GenBank/DDBJ databases">
        <title>Genome sequencing project for genomic taxonomy and phylogenomics of Bacillus-like bacteria.</title>
        <authorList>
            <person name="Liu B."/>
            <person name="Wang J."/>
            <person name="Zhu Y."/>
            <person name="Liu G."/>
            <person name="Chen Q."/>
            <person name="Chen Z."/>
            <person name="Lan J."/>
            <person name="Che J."/>
            <person name="Ge C."/>
            <person name="Shi H."/>
            <person name="Pan Z."/>
            <person name="Liu X."/>
        </authorList>
    </citation>
    <scope>NUCLEOTIDE SEQUENCE [LARGE SCALE GENOMIC DNA]</scope>
    <source>
        <strain evidence="7 8">FJAT-18043</strain>
    </source>
</reference>
<dbReference type="PANTHER" id="PTHR30250:SF29">
    <property type="entry name" value="POLYSACCHARIDE BIOSYNTHESIS PROTEIN C-TERMINAL DOMAIN-CONTAINING PROTEIN"/>
    <property type="match status" value="1"/>
</dbReference>
<feature type="transmembrane region" description="Helical" evidence="6">
    <location>
        <begin position="484"/>
        <end position="506"/>
    </location>
</feature>
<dbReference type="Pfam" id="PF01943">
    <property type="entry name" value="Polysacc_synt"/>
    <property type="match status" value="1"/>
</dbReference>
<keyword evidence="5 6" id="KW-0472">Membrane</keyword>
<feature type="transmembrane region" description="Helical" evidence="6">
    <location>
        <begin position="85"/>
        <end position="111"/>
    </location>
</feature>
<protein>
    <submittedName>
        <fullName evidence="7">Polysaccharide biosynthesis protein</fullName>
    </submittedName>
</protein>
<proteinExistence type="predicted"/>
<feature type="transmembrane region" description="Helical" evidence="6">
    <location>
        <begin position="51"/>
        <end position="73"/>
    </location>
</feature>
<dbReference type="AlphaFoldDB" id="A0A0Q3RCI6"/>
<feature type="transmembrane region" description="Helical" evidence="6">
    <location>
        <begin position="417"/>
        <end position="438"/>
    </location>
</feature>
<dbReference type="InterPro" id="IPR024923">
    <property type="entry name" value="PG_synth_SpoVB"/>
</dbReference>
<dbReference type="Proteomes" id="UP000050996">
    <property type="component" value="Unassembled WGS sequence"/>
</dbReference>
<feature type="transmembrane region" description="Helical" evidence="6">
    <location>
        <begin position="164"/>
        <end position="179"/>
    </location>
</feature>
<dbReference type="InterPro" id="IPR050833">
    <property type="entry name" value="Poly_Biosynth_Transport"/>
</dbReference>
<evidence type="ECO:0000256" key="4">
    <source>
        <dbReference type="ARBA" id="ARBA00022989"/>
    </source>
</evidence>
<evidence type="ECO:0000313" key="8">
    <source>
        <dbReference type="Proteomes" id="UP000050996"/>
    </source>
</evidence>
<comment type="caution">
    <text evidence="7">The sequence shown here is derived from an EMBL/GenBank/DDBJ whole genome shotgun (WGS) entry which is preliminary data.</text>
</comment>
<keyword evidence="3 6" id="KW-0812">Transmembrane</keyword>
<gene>
    <name evidence="7" type="ORF">AN957_00175</name>
</gene>